<feature type="compositionally biased region" description="Basic and acidic residues" evidence="3">
    <location>
        <begin position="316"/>
        <end position="330"/>
    </location>
</feature>
<accession>A0A5M8AHE4</accession>
<evidence type="ECO:0000256" key="3">
    <source>
        <dbReference type="SAM" id="MobiDB-lite"/>
    </source>
</evidence>
<feature type="domain" description="Ku" evidence="4">
    <location>
        <begin position="53"/>
        <end position="181"/>
    </location>
</feature>
<keyword evidence="2" id="KW-0233">DNA recombination</keyword>
<dbReference type="InterPro" id="IPR016194">
    <property type="entry name" value="SPOC-like_C_dom_sf"/>
</dbReference>
<dbReference type="CDD" id="cd00789">
    <property type="entry name" value="KU_like"/>
    <property type="match status" value="1"/>
</dbReference>
<keyword evidence="6" id="KW-1185">Reference proteome</keyword>
<evidence type="ECO:0000313" key="6">
    <source>
        <dbReference type="Proteomes" id="UP000324324"/>
    </source>
</evidence>
<comment type="caution">
    <text evidence="5">The sequence shown here is derived from an EMBL/GenBank/DDBJ whole genome shotgun (WGS) entry which is preliminary data.</text>
</comment>
<proteinExistence type="inferred from homology"/>
<evidence type="ECO:0000256" key="1">
    <source>
        <dbReference type="ARBA" id="ARBA00023125"/>
    </source>
</evidence>
<dbReference type="PANTHER" id="PTHR41251:SF1">
    <property type="entry name" value="NON-HOMOLOGOUS END JOINING PROTEIN KU"/>
    <property type="match status" value="1"/>
</dbReference>
<feature type="region of interest" description="Disordered" evidence="3">
    <location>
        <begin position="263"/>
        <end position="375"/>
    </location>
</feature>
<reference evidence="5 6" key="1">
    <citation type="submission" date="2019-09" db="EMBL/GenBank/DDBJ databases">
        <title>Isolation of a novel species in the genus Cupriavidus from patients with sepsis using whole genome sequencing.</title>
        <authorList>
            <person name="Kweon O.J."/>
            <person name="Lee M.-K."/>
        </authorList>
    </citation>
    <scope>NUCLEOTIDE SEQUENCE [LARGE SCALE GENOMIC DNA]</scope>
    <source>
        <strain evidence="5 6">MKL-01</strain>
    </source>
</reference>
<dbReference type="Proteomes" id="UP000324324">
    <property type="component" value="Unassembled WGS sequence"/>
</dbReference>
<feature type="compositionally biased region" description="Low complexity" evidence="3">
    <location>
        <begin position="331"/>
        <end position="345"/>
    </location>
</feature>
<comment type="function">
    <text evidence="2">With LigD forms a non-homologous end joining (NHEJ) DNA repair enzyme, which repairs dsDNA breaks with reduced fidelity. Binds linear dsDNA with 5'- and 3'- overhangs but not closed circular dsDNA nor ssDNA. Recruits and stimulates the ligase activity of LigD.</text>
</comment>
<dbReference type="HAMAP" id="MF_01875">
    <property type="entry name" value="Prokaryotic_Ku"/>
    <property type="match status" value="1"/>
</dbReference>
<keyword evidence="1 2" id="KW-0238">DNA-binding</keyword>
<feature type="compositionally biased region" description="Low complexity" evidence="3">
    <location>
        <begin position="355"/>
        <end position="369"/>
    </location>
</feature>
<keyword evidence="2" id="KW-0234">DNA repair</keyword>
<organism evidence="5 6">
    <name type="scientific">Cupriavidus cauae</name>
    <dbReference type="NCBI Taxonomy" id="2608999"/>
    <lineage>
        <taxon>Bacteria</taxon>
        <taxon>Pseudomonadati</taxon>
        <taxon>Pseudomonadota</taxon>
        <taxon>Betaproteobacteria</taxon>
        <taxon>Burkholderiales</taxon>
        <taxon>Burkholderiaceae</taxon>
        <taxon>Cupriavidus</taxon>
    </lineage>
</organism>
<name>A0A5M8AHE4_9BURK</name>
<sequence>MPRIIWKGAISFGLVNIPVVLKAAARDNALDFDWLDERDMAPVGYQRINKKTGKPVDKDHIVKGYQYEKGEYVLLSPEDFRQANVEATQTVDIVSFVQADQIPPYYFETPYYLEPDRRGEKGYALLRETLRRTGRAALALVVIHNRQHLAAVLVLGDALVLNTMRWAEEVLPMDELKLPKSSGKQQGVSPREIEMATRLVEDMQEDWNPEAYRDTYRDDLMERIEGKIAEGKTHLLTPAEPDSGEPRKSAEVIDMMALLKESIKRRGGRGGTRSEAGQNTQGEEADQREDDDAPREAPRKRATGARKTARKSTSRARAEAKDGKGSRQEAKPASSRKSAAKSGKAPDSTKKSAARRASTASTDSGSRSSPQRKRA</sequence>
<keyword evidence="2" id="KW-0227">DNA damage</keyword>
<dbReference type="Gene3D" id="2.40.290.10">
    <property type="match status" value="1"/>
</dbReference>
<dbReference type="GO" id="GO:0003690">
    <property type="term" value="F:double-stranded DNA binding"/>
    <property type="evidence" value="ECO:0007669"/>
    <property type="project" value="UniProtKB-UniRule"/>
</dbReference>
<dbReference type="NCBIfam" id="TIGR02772">
    <property type="entry name" value="Ku_bact"/>
    <property type="match status" value="1"/>
</dbReference>
<dbReference type="PANTHER" id="PTHR41251">
    <property type="entry name" value="NON-HOMOLOGOUS END JOINING PROTEIN KU"/>
    <property type="match status" value="1"/>
</dbReference>
<dbReference type="InterPro" id="IPR006164">
    <property type="entry name" value="DNA_bd_Ku70/Ku80"/>
</dbReference>
<comment type="similarity">
    <text evidence="2">Belongs to the prokaryotic Ku family.</text>
</comment>
<feature type="region of interest" description="Disordered" evidence="3">
    <location>
        <begin position="231"/>
        <end position="250"/>
    </location>
</feature>
<dbReference type="SMART" id="SM00559">
    <property type="entry name" value="Ku78"/>
    <property type="match status" value="1"/>
</dbReference>
<dbReference type="Pfam" id="PF02735">
    <property type="entry name" value="Ku"/>
    <property type="match status" value="1"/>
</dbReference>
<evidence type="ECO:0000313" key="5">
    <source>
        <dbReference type="EMBL" id="KAA6121496.1"/>
    </source>
</evidence>
<evidence type="ECO:0000256" key="2">
    <source>
        <dbReference type="HAMAP-Rule" id="MF_01875"/>
    </source>
</evidence>
<evidence type="ECO:0000259" key="4">
    <source>
        <dbReference type="SMART" id="SM00559"/>
    </source>
</evidence>
<dbReference type="EMBL" id="VWRN01000043">
    <property type="protein sequence ID" value="KAA6121496.1"/>
    <property type="molecule type" value="Genomic_DNA"/>
</dbReference>
<protein>
    <recommendedName>
        <fullName evidence="2">Non-homologous end joining protein Ku</fullName>
    </recommendedName>
</protein>
<comment type="subunit">
    <text evidence="2">Homodimer. Interacts with LigD.</text>
</comment>
<feature type="compositionally biased region" description="Basic residues" evidence="3">
    <location>
        <begin position="300"/>
        <end position="314"/>
    </location>
</feature>
<dbReference type="InterPro" id="IPR009187">
    <property type="entry name" value="Prok_Ku"/>
</dbReference>
<gene>
    <name evidence="2" type="primary">ku</name>
    <name evidence="5" type="ORF">F1599_15855</name>
</gene>
<dbReference type="SUPFAM" id="SSF100939">
    <property type="entry name" value="SPOC domain-like"/>
    <property type="match status" value="1"/>
</dbReference>
<dbReference type="AlphaFoldDB" id="A0A5M8AHE4"/>
<dbReference type="GO" id="GO:0006303">
    <property type="term" value="P:double-strand break repair via nonhomologous end joining"/>
    <property type="evidence" value="ECO:0007669"/>
    <property type="project" value="UniProtKB-UniRule"/>
</dbReference>
<dbReference type="RefSeq" id="WP_150083711.1">
    <property type="nucleotide sequence ID" value="NZ_VWRN01000043.1"/>
</dbReference>
<feature type="compositionally biased region" description="Acidic residues" evidence="3">
    <location>
        <begin position="283"/>
        <end position="293"/>
    </location>
</feature>
<dbReference type="GO" id="GO:0006310">
    <property type="term" value="P:DNA recombination"/>
    <property type="evidence" value="ECO:0007669"/>
    <property type="project" value="UniProtKB-KW"/>
</dbReference>